<evidence type="ECO:0000259" key="3">
    <source>
        <dbReference type="PROSITE" id="PS50893"/>
    </source>
</evidence>
<sequence length="221" mass="23820">MVSAEPSPVVRASALHKSFRRDAETVHALRGVDVEVTPGEILGISGASGSGKSTLLAVLCGWETPEAGDLMHVGGAAIDLPWSELALVPQTLGLLEDLTIKENVLLPARLIKRTEEYTERGAELMTRLGIDHLAQRFPDQVSLGERQRTSIARALLLRPRLLLVDEPTAHQDHGWAEVVLASFRGYADDGGACIMVSHHRHALDHADRLLAMTDGVLGVPA</sequence>
<dbReference type="Proteomes" id="UP001164693">
    <property type="component" value="Chromosome"/>
</dbReference>
<accession>A0ABY7JZ18</accession>
<dbReference type="SMART" id="SM00382">
    <property type="entry name" value="AAA"/>
    <property type="match status" value="1"/>
</dbReference>
<dbReference type="InterPro" id="IPR015854">
    <property type="entry name" value="ABC_transpr_LolD-like"/>
</dbReference>
<gene>
    <name evidence="4" type="ORF">M6B22_18840</name>
</gene>
<dbReference type="InterPro" id="IPR003439">
    <property type="entry name" value="ABC_transporter-like_ATP-bd"/>
</dbReference>
<dbReference type="RefSeq" id="WP_269443103.1">
    <property type="nucleotide sequence ID" value="NZ_CP097463.1"/>
</dbReference>
<evidence type="ECO:0000256" key="1">
    <source>
        <dbReference type="ARBA" id="ARBA00022741"/>
    </source>
</evidence>
<keyword evidence="5" id="KW-1185">Reference proteome</keyword>
<dbReference type="Pfam" id="PF00005">
    <property type="entry name" value="ABC_tran"/>
    <property type="match status" value="1"/>
</dbReference>
<name>A0ABY7JZ18_9ACTN</name>
<reference evidence="4" key="1">
    <citation type="submission" date="2022-05" db="EMBL/GenBank/DDBJ databases">
        <title>Jatrophihabitans sp. SB3-54 whole genome sequence.</title>
        <authorList>
            <person name="Suh M.K."/>
            <person name="Eom M.K."/>
            <person name="Kim J.S."/>
            <person name="Kim H.S."/>
            <person name="Do H.E."/>
            <person name="Shin Y.K."/>
            <person name="Lee J.-S."/>
        </authorList>
    </citation>
    <scope>NUCLEOTIDE SEQUENCE</scope>
    <source>
        <strain evidence="4">SB3-54</strain>
    </source>
</reference>
<dbReference type="Gene3D" id="3.40.50.300">
    <property type="entry name" value="P-loop containing nucleotide triphosphate hydrolases"/>
    <property type="match status" value="1"/>
</dbReference>
<dbReference type="EMBL" id="CP097463">
    <property type="protein sequence ID" value="WAX56567.1"/>
    <property type="molecule type" value="Genomic_DNA"/>
</dbReference>
<organism evidence="4 5">
    <name type="scientific">Jatrophihabitans cynanchi</name>
    <dbReference type="NCBI Taxonomy" id="2944128"/>
    <lineage>
        <taxon>Bacteria</taxon>
        <taxon>Bacillati</taxon>
        <taxon>Actinomycetota</taxon>
        <taxon>Actinomycetes</taxon>
        <taxon>Jatrophihabitantales</taxon>
        <taxon>Jatrophihabitantaceae</taxon>
        <taxon>Jatrophihabitans</taxon>
    </lineage>
</organism>
<proteinExistence type="predicted"/>
<dbReference type="PROSITE" id="PS50893">
    <property type="entry name" value="ABC_TRANSPORTER_2"/>
    <property type="match status" value="1"/>
</dbReference>
<dbReference type="SUPFAM" id="SSF52540">
    <property type="entry name" value="P-loop containing nucleoside triphosphate hydrolases"/>
    <property type="match status" value="1"/>
</dbReference>
<evidence type="ECO:0000256" key="2">
    <source>
        <dbReference type="ARBA" id="ARBA00022840"/>
    </source>
</evidence>
<evidence type="ECO:0000313" key="4">
    <source>
        <dbReference type="EMBL" id="WAX56567.1"/>
    </source>
</evidence>
<dbReference type="GO" id="GO:0005524">
    <property type="term" value="F:ATP binding"/>
    <property type="evidence" value="ECO:0007669"/>
    <property type="project" value="UniProtKB-KW"/>
</dbReference>
<keyword evidence="1" id="KW-0547">Nucleotide-binding</keyword>
<keyword evidence="2 4" id="KW-0067">ATP-binding</keyword>
<evidence type="ECO:0000313" key="5">
    <source>
        <dbReference type="Proteomes" id="UP001164693"/>
    </source>
</evidence>
<protein>
    <submittedName>
        <fullName evidence="4">ATP-binding cassette domain-containing protein</fullName>
    </submittedName>
</protein>
<dbReference type="PANTHER" id="PTHR24220">
    <property type="entry name" value="IMPORT ATP-BINDING PROTEIN"/>
    <property type="match status" value="1"/>
</dbReference>
<feature type="domain" description="ABC transporter" evidence="3">
    <location>
        <begin position="10"/>
        <end position="221"/>
    </location>
</feature>
<dbReference type="InterPro" id="IPR027417">
    <property type="entry name" value="P-loop_NTPase"/>
</dbReference>
<dbReference type="InterPro" id="IPR003593">
    <property type="entry name" value="AAA+_ATPase"/>
</dbReference>